<dbReference type="AlphaFoldDB" id="X0S166"/>
<proteinExistence type="predicted"/>
<reference evidence="3" key="1">
    <citation type="journal article" date="2014" name="Front. Microbiol.">
        <title>High frequency of phylogenetically diverse reductive dehalogenase-homologous genes in deep subseafloor sedimentary metagenomes.</title>
        <authorList>
            <person name="Kawai M."/>
            <person name="Futagami T."/>
            <person name="Toyoda A."/>
            <person name="Takaki Y."/>
            <person name="Nishi S."/>
            <person name="Hori S."/>
            <person name="Arai W."/>
            <person name="Tsubouchi T."/>
            <person name="Morono Y."/>
            <person name="Uchiyama I."/>
            <person name="Ito T."/>
            <person name="Fujiyama A."/>
            <person name="Inagaki F."/>
            <person name="Takami H."/>
        </authorList>
    </citation>
    <scope>NUCLEOTIDE SEQUENCE</scope>
    <source>
        <strain evidence="3">Expedition CK06-06</strain>
    </source>
</reference>
<dbReference type="PANTHER" id="PTHR43405:SF1">
    <property type="entry name" value="GLYCOSYL HYDROLASE DIGH"/>
    <property type="match status" value="1"/>
</dbReference>
<feature type="non-terminal residue" evidence="3">
    <location>
        <position position="1"/>
    </location>
</feature>
<organism evidence="3">
    <name type="scientific">marine sediment metagenome</name>
    <dbReference type="NCBI Taxonomy" id="412755"/>
    <lineage>
        <taxon>unclassified sequences</taxon>
        <taxon>metagenomes</taxon>
        <taxon>ecological metagenomes</taxon>
    </lineage>
</organism>
<feature type="domain" description="Glycosyl hydrolase-like 10" evidence="2">
    <location>
        <begin position="20"/>
        <end position="185"/>
    </location>
</feature>
<dbReference type="Pfam" id="PF02638">
    <property type="entry name" value="GHL10"/>
    <property type="match status" value="1"/>
</dbReference>
<comment type="caution">
    <text evidence="3">The sequence shown here is derived from an EMBL/GenBank/DDBJ whole genome shotgun (WGS) entry which is preliminary data.</text>
</comment>
<dbReference type="InterPro" id="IPR017853">
    <property type="entry name" value="GH"/>
</dbReference>
<accession>X0S166</accession>
<evidence type="ECO:0000313" key="3">
    <source>
        <dbReference type="EMBL" id="GAF74813.1"/>
    </source>
</evidence>
<dbReference type="PANTHER" id="PTHR43405">
    <property type="entry name" value="GLYCOSYL HYDROLASE DIGH"/>
    <property type="match status" value="1"/>
</dbReference>
<keyword evidence="1" id="KW-0732">Signal</keyword>
<evidence type="ECO:0000259" key="2">
    <source>
        <dbReference type="Pfam" id="PF02638"/>
    </source>
</evidence>
<evidence type="ECO:0000256" key="1">
    <source>
        <dbReference type="ARBA" id="ARBA00022729"/>
    </source>
</evidence>
<gene>
    <name evidence="3" type="ORF">S01H1_17770</name>
</gene>
<dbReference type="EMBL" id="BARS01009451">
    <property type="protein sequence ID" value="GAF74813.1"/>
    <property type="molecule type" value="Genomic_DNA"/>
</dbReference>
<dbReference type="SUPFAM" id="SSF51445">
    <property type="entry name" value="(Trans)glycosidases"/>
    <property type="match status" value="1"/>
</dbReference>
<sequence length="293" mass="33789">PPNAYLYYDTEIGEKASGFEEIDPLALVVEHCHAQGLQLLVQFCAFREGSAQTPSRFLREHPEWADWNPGDGPDISTHQGGVFGCPDRPEVRAYELALMREMAENYDIDGFSFDYIRYKNDRWCVCPFSQQHFAQWWQAHPDLGEAQARAKHAEEQIVSFTWEVREMLDEVRPDAILHGYVHPTWANRFPLNYLSFRASAHWTQPGRGGPWPLERVFEESQRNVDLADDHVEFMVAAPMADTGYLPNEKPPERFRRELRLISHAGADAVMIYLYSTLRHTPELRAVIAEELAD</sequence>
<name>X0S166_9ZZZZ</name>
<dbReference type="InterPro" id="IPR003790">
    <property type="entry name" value="GHL10"/>
</dbReference>
<dbReference type="Gene3D" id="3.20.20.80">
    <property type="entry name" value="Glycosidases"/>
    <property type="match status" value="1"/>
</dbReference>
<dbReference type="InterPro" id="IPR052177">
    <property type="entry name" value="Divisome_Glycosyl_Hydrolase"/>
</dbReference>
<protein>
    <recommendedName>
        <fullName evidence="2">Glycosyl hydrolase-like 10 domain-containing protein</fullName>
    </recommendedName>
</protein>